<reference evidence="1 2" key="1">
    <citation type="submission" date="2024-11" db="EMBL/GenBank/DDBJ databases">
        <title>A near-complete genome assembly of Cinchona calisaya.</title>
        <authorList>
            <person name="Lian D.C."/>
            <person name="Zhao X.W."/>
            <person name="Wei L."/>
        </authorList>
    </citation>
    <scope>NUCLEOTIDE SEQUENCE [LARGE SCALE GENOMIC DNA]</scope>
    <source>
        <tissue evidence="1">Nenye</tissue>
    </source>
</reference>
<name>A0ABD3A0K5_9GENT</name>
<dbReference type="PANTHER" id="PTHR33790">
    <property type="entry name" value="OS05G0344200 PROTEIN"/>
    <property type="match status" value="1"/>
</dbReference>
<gene>
    <name evidence="1" type="ORF">ACH5RR_016859</name>
</gene>
<evidence type="ECO:0000313" key="2">
    <source>
        <dbReference type="Proteomes" id="UP001630127"/>
    </source>
</evidence>
<dbReference type="InterPro" id="IPR040414">
    <property type="entry name" value="CID1/CID2"/>
</dbReference>
<dbReference type="AlphaFoldDB" id="A0ABD3A0K5"/>
<evidence type="ECO:0000313" key="1">
    <source>
        <dbReference type="EMBL" id="KAL3524025.1"/>
    </source>
</evidence>
<comment type="caution">
    <text evidence="1">The sequence shown here is derived from an EMBL/GenBank/DDBJ whole genome shotgun (WGS) entry which is preliminary data.</text>
</comment>
<dbReference type="Proteomes" id="UP001630127">
    <property type="component" value="Unassembled WGS sequence"/>
</dbReference>
<protein>
    <recommendedName>
        <fullName evidence="3">Ataxin-2 C-terminal domain-containing protein</fullName>
    </recommendedName>
</protein>
<organism evidence="1 2">
    <name type="scientific">Cinchona calisaya</name>
    <dbReference type="NCBI Taxonomy" id="153742"/>
    <lineage>
        <taxon>Eukaryota</taxon>
        <taxon>Viridiplantae</taxon>
        <taxon>Streptophyta</taxon>
        <taxon>Embryophyta</taxon>
        <taxon>Tracheophyta</taxon>
        <taxon>Spermatophyta</taxon>
        <taxon>Magnoliopsida</taxon>
        <taxon>eudicotyledons</taxon>
        <taxon>Gunneridae</taxon>
        <taxon>Pentapetalae</taxon>
        <taxon>asterids</taxon>
        <taxon>lamiids</taxon>
        <taxon>Gentianales</taxon>
        <taxon>Rubiaceae</taxon>
        <taxon>Cinchonoideae</taxon>
        <taxon>Cinchoneae</taxon>
        <taxon>Cinchona</taxon>
    </lineage>
</organism>
<evidence type="ECO:0008006" key="3">
    <source>
        <dbReference type="Google" id="ProtNLM"/>
    </source>
</evidence>
<dbReference type="PANTHER" id="PTHR33790:SF1">
    <property type="entry name" value="PROTEIN EARLY RESPONSIVE TO DEHYDRATION 15"/>
    <property type="match status" value="1"/>
</dbReference>
<proteinExistence type="predicted"/>
<keyword evidence="2" id="KW-1185">Reference proteome</keyword>
<sequence>MVFVLGSEKMVTSTLNPKAPIFVPLAYRAVEDFSDEWWDLVHSSPWFRDYWLQECFHDPQFDPTFSDIYDPALPDFDLLFDDDIADVTDNNNNSSNAPNQERGGLELISMGLLKWRKPRGADWDTAKYYGDKAPPKIVNVRVSPRPIKQPR</sequence>
<accession>A0ABD3A0K5</accession>
<dbReference type="EMBL" id="JBJUIK010000007">
    <property type="protein sequence ID" value="KAL3524025.1"/>
    <property type="molecule type" value="Genomic_DNA"/>
</dbReference>